<dbReference type="GeneID" id="54357130"/>
<keyword evidence="1" id="KW-1185">Reference proteome</keyword>
<reference evidence="2" key="3">
    <citation type="submission" date="2025-08" db="UniProtKB">
        <authorList>
            <consortium name="RefSeq"/>
        </authorList>
    </citation>
    <scope>IDENTIFICATION</scope>
    <source>
        <strain evidence="2">CBS 342.82</strain>
    </source>
</reference>
<organism evidence="2">
    <name type="scientific">Dissoconium aciculare CBS 342.82</name>
    <dbReference type="NCBI Taxonomy" id="1314786"/>
    <lineage>
        <taxon>Eukaryota</taxon>
        <taxon>Fungi</taxon>
        <taxon>Dikarya</taxon>
        <taxon>Ascomycota</taxon>
        <taxon>Pezizomycotina</taxon>
        <taxon>Dothideomycetes</taxon>
        <taxon>Dothideomycetidae</taxon>
        <taxon>Mycosphaerellales</taxon>
        <taxon>Dissoconiaceae</taxon>
        <taxon>Dissoconium</taxon>
    </lineage>
</organism>
<reference evidence="2" key="2">
    <citation type="submission" date="2020-04" db="EMBL/GenBank/DDBJ databases">
        <authorList>
            <consortium name="NCBI Genome Project"/>
        </authorList>
    </citation>
    <scope>NUCLEOTIDE SEQUENCE</scope>
    <source>
        <strain evidence="2">CBS 342.82</strain>
    </source>
</reference>
<evidence type="ECO:0000313" key="1">
    <source>
        <dbReference type="Proteomes" id="UP000504637"/>
    </source>
</evidence>
<accession>A0A6J3MCE6</accession>
<reference evidence="2" key="1">
    <citation type="submission" date="2020-01" db="EMBL/GenBank/DDBJ databases">
        <authorList>
            <consortium name="DOE Joint Genome Institute"/>
            <person name="Haridas S."/>
            <person name="Albert R."/>
            <person name="Binder M."/>
            <person name="Bloem J."/>
            <person name="Labutti K."/>
            <person name="Salamov A."/>
            <person name="Andreopoulos B."/>
            <person name="Baker S.E."/>
            <person name="Barry K."/>
            <person name="Bills G."/>
            <person name="Bluhm B.H."/>
            <person name="Cannon C."/>
            <person name="Castanera R."/>
            <person name="Culley D.E."/>
            <person name="Daum C."/>
            <person name="Ezra D."/>
            <person name="Gonzalez J.B."/>
            <person name="Henrissat B."/>
            <person name="Kuo A."/>
            <person name="Liang C."/>
            <person name="Lipzen A."/>
            <person name="Lutzoni F."/>
            <person name="Magnuson J."/>
            <person name="Mondo S."/>
            <person name="Nolan M."/>
            <person name="Ohm R."/>
            <person name="Pangilinan J."/>
            <person name="Park H.-J."/>
            <person name="Ramirez L."/>
            <person name="Alfaro M."/>
            <person name="Sun H."/>
            <person name="Tritt A."/>
            <person name="Yoshinaga Y."/>
            <person name="Zwiers L.-H."/>
            <person name="Turgeon B.G."/>
            <person name="Goodwin S.B."/>
            <person name="Spatafora J.W."/>
            <person name="Crous P.W."/>
            <person name="Grigoriev I.V."/>
        </authorList>
    </citation>
    <scope>NUCLEOTIDE SEQUENCE</scope>
    <source>
        <strain evidence="2">CBS 342.82</strain>
    </source>
</reference>
<name>A0A6J3MCE6_9PEZI</name>
<dbReference type="RefSeq" id="XP_033462731.1">
    <property type="nucleotide sequence ID" value="XM_033599331.1"/>
</dbReference>
<dbReference type="AlphaFoldDB" id="A0A6J3MCE6"/>
<gene>
    <name evidence="2" type="ORF">K489DRAFT_165241</name>
</gene>
<proteinExistence type="predicted"/>
<evidence type="ECO:0000313" key="2">
    <source>
        <dbReference type="RefSeq" id="XP_033462731.1"/>
    </source>
</evidence>
<protein>
    <submittedName>
        <fullName evidence="2">Uncharacterized protein</fullName>
    </submittedName>
</protein>
<dbReference type="Proteomes" id="UP000504637">
    <property type="component" value="Unplaced"/>
</dbReference>
<sequence length="127" mass="14338">MSKASVVLLSVSDFSFGRLSRMHLDLPVRRKMWPAAGLIGGPQCGLELMQHAPASRTAPGRGFFCFFRYIGPGFTARRRSLCHYIFPCNTVSCDIALQSSIFKDIISQHRAIEHYSSKLHRPHWQSS</sequence>